<proteinExistence type="predicted"/>
<feature type="signal peptide" evidence="1">
    <location>
        <begin position="1"/>
        <end position="22"/>
    </location>
</feature>
<dbReference type="Gene3D" id="3.10.450.50">
    <property type="match status" value="1"/>
</dbReference>
<evidence type="ECO:0000256" key="1">
    <source>
        <dbReference type="SAM" id="SignalP"/>
    </source>
</evidence>
<reference evidence="2 3" key="1">
    <citation type="submission" date="2019-07" db="EMBL/GenBank/DDBJ databases">
        <title>Genomic Encyclopedia of Archaeal and Bacterial Type Strains, Phase II (KMG-II): from individual species to whole genera.</title>
        <authorList>
            <person name="Goeker M."/>
        </authorList>
    </citation>
    <scope>NUCLEOTIDE SEQUENCE [LARGE SCALE GENOMIC DNA]</scope>
    <source>
        <strain evidence="2 3">DSM 18850</strain>
    </source>
</reference>
<evidence type="ECO:0000313" key="2">
    <source>
        <dbReference type="EMBL" id="TYP94140.1"/>
    </source>
</evidence>
<comment type="caution">
    <text evidence="2">The sequence shown here is derived from an EMBL/GenBank/DDBJ whole genome shotgun (WGS) entry which is preliminary data.</text>
</comment>
<keyword evidence="3" id="KW-1185">Reference proteome</keyword>
<protein>
    <recommendedName>
        <fullName evidence="4">Lumazine-binding protein</fullName>
    </recommendedName>
</protein>
<dbReference type="InterPro" id="IPR032710">
    <property type="entry name" value="NTF2-like_dom_sf"/>
</dbReference>
<dbReference type="RefSeq" id="WP_148908964.1">
    <property type="nucleotide sequence ID" value="NZ_VNHX01000013.1"/>
</dbReference>
<dbReference type="OrthoDB" id="764454at2"/>
<organism evidence="2 3">
    <name type="scientific">Sphingobacterium allocomposti</name>
    <dbReference type="NCBI Taxonomy" id="415956"/>
    <lineage>
        <taxon>Bacteria</taxon>
        <taxon>Pseudomonadati</taxon>
        <taxon>Bacteroidota</taxon>
        <taxon>Sphingobacteriia</taxon>
        <taxon>Sphingobacteriales</taxon>
        <taxon>Sphingobacteriaceae</taxon>
        <taxon>Sphingobacterium</taxon>
    </lineage>
</organism>
<dbReference type="SUPFAM" id="SSF54427">
    <property type="entry name" value="NTF2-like"/>
    <property type="match status" value="1"/>
</dbReference>
<evidence type="ECO:0000313" key="3">
    <source>
        <dbReference type="Proteomes" id="UP000325105"/>
    </source>
</evidence>
<name>A0A5S5DDN1_9SPHI</name>
<gene>
    <name evidence="2" type="ORF">BC792_1138</name>
</gene>
<dbReference type="AlphaFoldDB" id="A0A5S5DDN1"/>
<accession>A0A5S5DDN1</accession>
<dbReference type="EMBL" id="VNHX01000013">
    <property type="protein sequence ID" value="TYP94140.1"/>
    <property type="molecule type" value="Genomic_DNA"/>
</dbReference>
<feature type="chain" id="PRO_5024465714" description="Lumazine-binding protein" evidence="1">
    <location>
        <begin position="23"/>
        <end position="144"/>
    </location>
</feature>
<evidence type="ECO:0008006" key="4">
    <source>
        <dbReference type="Google" id="ProtNLM"/>
    </source>
</evidence>
<sequence length="144" mass="16369">MKRVLTTLAATLILITSFSSMAAEKMDPLKDYSSVNIVNAYLEATTLGSVDMNKFLFAEDFEYHNTASNLRYGKKAYTNFLKQHKGIKFNCETTYEILDESGEACIAKAIMKFSHFTRVDYITLNHSKEGWKVSKVVTTYPPRV</sequence>
<dbReference type="Proteomes" id="UP000325105">
    <property type="component" value="Unassembled WGS sequence"/>
</dbReference>
<keyword evidence="1" id="KW-0732">Signal</keyword>